<dbReference type="eggNOG" id="KOG2632">
    <property type="taxonomic scope" value="Eukaryota"/>
</dbReference>
<evidence type="ECO:0000256" key="7">
    <source>
        <dbReference type="ARBA" id="ARBA00023136"/>
    </source>
</evidence>
<dbReference type="OrthoDB" id="10257275at2759"/>
<dbReference type="AlphaFoldDB" id="D8TV20"/>
<dbReference type="GO" id="GO:0016020">
    <property type="term" value="C:membrane"/>
    <property type="evidence" value="ECO:0007669"/>
    <property type="project" value="UniProtKB-SubCell"/>
</dbReference>
<comment type="subcellular location">
    <subcellularLocation>
        <location evidence="1">Membrane</location>
        <topology evidence="1">Multi-pass membrane protein</topology>
    </subcellularLocation>
</comment>
<dbReference type="InParanoid" id="D8TV20"/>
<evidence type="ECO:0000313" key="12">
    <source>
        <dbReference type="EMBL" id="EFJ48625.1"/>
    </source>
</evidence>
<keyword evidence="5" id="KW-0378">Hydrolase</keyword>
<evidence type="ECO:0000256" key="1">
    <source>
        <dbReference type="ARBA" id="ARBA00004141"/>
    </source>
</evidence>
<proteinExistence type="inferred from homology"/>
<accession>D8TV20</accession>
<dbReference type="PANTHER" id="PTHR43066">
    <property type="entry name" value="RHOMBOID-RELATED PROTEIN"/>
    <property type="match status" value="1"/>
</dbReference>
<evidence type="ECO:0000256" key="8">
    <source>
        <dbReference type="SAM" id="MobiDB-lite"/>
    </source>
</evidence>
<sequence>MGISEAPGSRAVWALVHLKVQFILCGVPLRFADCGRSSSARVREMGEHRPAVQGCTRGTGTAENLPMATPRRIYQTRVEGQWWRLITSGFLHMDEWHLYFNMSSLVWKGIHLERRYGHKLFALLVAEMLLLSHGLYVLVTLLLCSVSEHRHIYYHQHAVGFSAVLFGLKTILMYNTPGYDEIFGVRVPTKYACWAELVLIWVLVPKSSFIGHLCGILAGGLHAQYLEPSLRRWWPRVRVLQARIPFFHPENPPYRSKTGGGYGELLVPYFTGHDSSHAARKGVTGKRGGEGGGSPTPRGEVRSDKPVLGTAPQAIAATATVTPSRRVYDRRRLMMKYGGDGLAATVIPRQRHR</sequence>
<evidence type="ECO:0000256" key="3">
    <source>
        <dbReference type="ARBA" id="ARBA00022670"/>
    </source>
</evidence>
<dbReference type="KEGG" id="vcn:VOLCADRAFT_117545"/>
<keyword evidence="4 9" id="KW-0812">Transmembrane</keyword>
<feature type="domain" description="Peptidase S54 rhomboid" evidence="11">
    <location>
        <begin position="80"/>
        <end position="223"/>
    </location>
</feature>
<dbReference type="STRING" id="3068.D8TV20"/>
<keyword evidence="10" id="KW-0732">Signal</keyword>
<dbReference type="FunFam" id="1.20.1540.10:FF:000008">
    <property type="entry name" value="RHOMBOID-like protein 13"/>
    <property type="match status" value="1"/>
</dbReference>
<evidence type="ECO:0000256" key="9">
    <source>
        <dbReference type="SAM" id="Phobius"/>
    </source>
</evidence>
<evidence type="ECO:0000313" key="13">
    <source>
        <dbReference type="Proteomes" id="UP000001058"/>
    </source>
</evidence>
<dbReference type="GeneID" id="9619846"/>
<dbReference type="SUPFAM" id="SSF144091">
    <property type="entry name" value="Rhomboid-like"/>
    <property type="match status" value="1"/>
</dbReference>
<dbReference type="PANTHER" id="PTHR43066:SF1">
    <property type="entry name" value="RHOMBOID PROTEIN 2"/>
    <property type="match status" value="1"/>
</dbReference>
<evidence type="ECO:0000256" key="2">
    <source>
        <dbReference type="ARBA" id="ARBA00009045"/>
    </source>
</evidence>
<reference evidence="12 13" key="1">
    <citation type="journal article" date="2010" name="Science">
        <title>Genomic analysis of organismal complexity in the multicellular green alga Volvox carteri.</title>
        <authorList>
            <person name="Prochnik S.E."/>
            <person name="Umen J."/>
            <person name="Nedelcu A.M."/>
            <person name="Hallmann A."/>
            <person name="Miller S.M."/>
            <person name="Nishii I."/>
            <person name="Ferris P."/>
            <person name="Kuo A."/>
            <person name="Mitros T."/>
            <person name="Fritz-Laylin L.K."/>
            <person name="Hellsten U."/>
            <person name="Chapman J."/>
            <person name="Simakov O."/>
            <person name="Rensing S.A."/>
            <person name="Terry A."/>
            <person name="Pangilinan J."/>
            <person name="Kapitonov V."/>
            <person name="Jurka J."/>
            <person name="Salamov A."/>
            <person name="Shapiro H."/>
            <person name="Schmutz J."/>
            <person name="Grimwood J."/>
            <person name="Lindquist E."/>
            <person name="Lucas S."/>
            <person name="Grigoriev I.V."/>
            <person name="Schmitt R."/>
            <person name="Kirk D."/>
            <person name="Rokhsar D.S."/>
        </authorList>
    </citation>
    <scope>NUCLEOTIDE SEQUENCE [LARGE SCALE GENOMIC DNA]</scope>
    <source>
        <strain evidence="13">f. Nagariensis / Eve</strain>
    </source>
</reference>
<keyword evidence="13" id="KW-1185">Reference proteome</keyword>
<dbReference type="Proteomes" id="UP000001058">
    <property type="component" value="Unassembled WGS sequence"/>
</dbReference>
<dbReference type="Pfam" id="PF01694">
    <property type="entry name" value="Rhomboid"/>
    <property type="match status" value="1"/>
</dbReference>
<feature type="chain" id="PRO_5003123909" description="Peptidase S54 rhomboid domain-containing protein" evidence="10">
    <location>
        <begin position="26"/>
        <end position="353"/>
    </location>
</feature>
<dbReference type="EMBL" id="GL378339">
    <property type="protein sequence ID" value="EFJ48625.1"/>
    <property type="molecule type" value="Genomic_DNA"/>
</dbReference>
<dbReference type="InterPro" id="IPR035952">
    <property type="entry name" value="Rhomboid-like_sf"/>
</dbReference>
<dbReference type="GO" id="GO:0006508">
    <property type="term" value="P:proteolysis"/>
    <property type="evidence" value="ECO:0007669"/>
    <property type="project" value="UniProtKB-KW"/>
</dbReference>
<keyword evidence="6 9" id="KW-1133">Transmembrane helix</keyword>
<protein>
    <recommendedName>
        <fullName evidence="11">Peptidase S54 rhomboid domain-containing protein</fullName>
    </recommendedName>
</protein>
<evidence type="ECO:0000256" key="10">
    <source>
        <dbReference type="SAM" id="SignalP"/>
    </source>
</evidence>
<feature type="signal peptide" evidence="10">
    <location>
        <begin position="1"/>
        <end position="25"/>
    </location>
</feature>
<dbReference type="InterPro" id="IPR022764">
    <property type="entry name" value="Peptidase_S54_rhomboid_dom"/>
</dbReference>
<evidence type="ECO:0000256" key="4">
    <source>
        <dbReference type="ARBA" id="ARBA00022692"/>
    </source>
</evidence>
<keyword evidence="7 9" id="KW-0472">Membrane</keyword>
<comment type="similarity">
    <text evidence="2">Belongs to the peptidase S54 family.</text>
</comment>
<evidence type="ECO:0000256" key="6">
    <source>
        <dbReference type="ARBA" id="ARBA00022989"/>
    </source>
</evidence>
<feature type="region of interest" description="Disordered" evidence="8">
    <location>
        <begin position="277"/>
        <end position="310"/>
    </location>
</feature>
<dbReference type="GO" id="GO:0004252">
    <property type="term" value="F:serine-type endopeptidase activity"/>
    <property type="evidence" value="ECO:0007669"/>
    <property type="project" value="InterPro"/>
</dbReference>
<keyword evidence="3" id="KW-0645">Protease</keyword>
<dbReference type="RefSeq" id="XP_002950424.1">
    <property type="nucleotide sequence ID" value="XM_002950378.1"/>
</dbReference>
<gene>
    <name evidence="12" type="ORF">VOLCADRAFT_117545</name>
</gene>
<evidence type="ECO:0000256" key="5">
    <source>
        <dbReference type="ARBA" id="ARBA00022801"/>
    </source>
</evidence>
<feature type="transmembrane region" description="Helical" evidence="9">
    <location>
        <begin position="120"/>
        <end position="143"/>
    </location>
</feature>
<name>D8TV20_VOLCA</name>
<evidence type="ECO:0000259" key="11">
    <source>
        <dbReference type="Pfam" id="PF01694"/>
    </source>
</evidence>
<dbReference type="Gene3D" id="1.20.1540.10">
    <property type="entry name" value="Rhomboid-like"/>
    <property type="match status" value="1"/>
</dbReference>
<organism evidence="13">
    <name type="scientific">Volvox carteri f. nagariensis</name>
    <dbReference type="NCBI Taxonomy" id="3068"/>
    <lineage>
        <taxon>Eukaryota</taxon>
        <taxon>Viridiplantae</taxon>
        <taxon>Chlorophyta</taxon>
        <taxon>core chlorophytes</taxon>
        <taxon>Chlorophyceae</taxon>
        <taxon>CS clade</taxon>
        <taxon>Chlamydomonadales</taxon>
        <taxon>Volvocaceae</taxon>
        <taxon>Volvox</taxon>
    </lineage>
</organism>